<evidence type="ECO:0000313" key="4">
    <source>
        <dbReference type="Proteomes" id="UP000184389"/>
    </source>
</evidence>
<dbReference type="InterPro" id="IPR050570">
    <property type="entry name" value="Cell_wall_metabolism_enzyme"/>
</dbReference>
<dbReference type="Gene3D" id="2.70.70.10">
    <property type="entry name" value="Glucose Permease (Domain IIA)"/>
    <property type="match status" value="1"/>
</dbReference>
<dbReference type="Proteomes" id="UP000184389">
    <property type="component" value="Unassembled WGS sequence"/>
</dbReference>
<evidence type="ECO:0000256" key="1">
    <source>
        <dbReference type="SAM" id="Phobius"/>
    </source>
</evidence>
<keyword evidence="4" id="KW-1185">Reference proteome</keyword>
<dbReference type="STRING" id="1123281.SAMN02745180_00795"/>
<feature type="domain" description="M23ase beta-sheet core" evidence="2">
    <location>
        <begin position="124"/>
        <end position="216"/>
    </location>
</feature>
<dbReference type="EMBL" id="FQXR01000003">
    <property type="protein sequence ID" value="SHH67330.1"/>
    <property type="molecule type" value="Genomic_DNA"/>
</dbReference>
<dbReference type="AlphaFoldDB" id="A0A1M5UWN2"/>
<dbReference type="PANTHER" id="PTHR21666">
    <property type="entry name" value="PEPTIDASE-RELATED"/>
    <property type="match status" value="1"/>
</dbReference>
<keyword evidence="1" id="KW-1133">Transmembrane helix</keyword>
<dbReference type="PANTHER" id="PTHR21666:SF270">
    <property type="entry name" value="MUREIN HYDROLASE ACTIVATOR ENVC"/>
    <property type="match status" value="1"/>
</dbReference>
<dbReference type="SUPFAM" id="SSF51261">
    <property type="entry name" value="Duplicated hybrid motif"/>
    <property type="match status" value="1"/>
</dbReference>
<dbReference type="InterPro" id="IPR011055">
    <property type="entry name" value="Dup_hybrid_motif"/>
</dbReference>
<feature type="transmembrane region" description="Helical" evidence="1">
    <location>
        <begin position="27"/>
        <end position="43"/>
    </location>
</feature>
<dbReference type="RefSeq" id="WP_072743371.1">
    <property type="nucleotide sequence ID" value="NZ_FQXR01000003.1"/>
</dbReference>
<evidence type="ECO:0000313" key="3">
    <source>
        <dbReference type="EMBL" id="SHH67330.1"/>
    </source>
</evidence>
<dbReference type="OrthoDB" id="9814460at2"/>
<organism evidence="3 4">
    <name type="scientific">Sporanaerobacter acetigenes DSM 13106</name>
    <dbReference type="NCBI Taxonomy" id="1123281"/>
    <lineage>
        <taxon>Bacteria</taxon>
        <taxon>Bacillati</taxon>
        <taxon>Bacillota</taxon>
        <taxon>Tissierellia</taxon>
        <taxon>Tissierellales</taxon>
        <taxon>Sporanaerobacteraceae</taxon>
        <taxon>Sporanaerobacter</taxon>
    </lineage>
</organism>
<sequence>MRKKANTKKRINYKKFYKDKSFYKKQLNRLIAVIIILIILMLMKKINTKFTNDVIRIVNENINYEFSFKEDGKKMLEKSKVALKLPEKIISVFKFNDDKGGVVPPVEGKVYKPFGELKNSKGKYNQGIDIIPENGNNISSIGDGVVKSIEEKNSQGYYVMIKYDDYEAIYGHLNEVDISVGDTVSKGEKIGSLGDFSGGNRYLHFEIWKDGSPINPIDVVRLN</sequence>
<dbReference type="InterPro" id="IPR016047">
    <property type="entry name" value="M23ase_b-sheet_dom"/>
</dbReference>
<keyword evidence="1" id="KW-0812">Transmembrane</keyword>
<keyword evidence="1" id="KW-0472">Membrane</keyword>
<proteinExistence type="predicted"/>
<dbReference type="GO" id="GO:0004222">
    <property type="term" value="F:metalloendopeptidase activity"/>
    <property type="evidence" value="ECO:0007669"/>
    <property type="project" value="TreeGrafter"/>
</dbReference>
<dbReference type="CDD" id="cd12797">
    <property type="entry name" value="M23_peptidase"/>
    <property type="match status" value="1"/>
</dbReference>
<reference evidence="3 4" key="1">
    <citation type="submission" date="2016-11" db="EMBL/GenBank/DDBJ databases">
        <authorList>
            <person name="Jaros S."/>
            <person name="Januszkiewicz K."/>
            <person name="Wedrychowicz H."/>
        </authorList>
    </citation>
    <scope>NUCLEOTIDE SEQUENCE [LARGE SCALE GENOMIC DNA]</scope>
    <source>
        <strain evidence="3 4">DSM 13106</strain>
    </source>
</reference>
<gene>
    <name evidence="3" type="ORF">SAMN02745180_00795</name>
</gene>
<accession>A0A1M5UWN2</accession>
<protein>
    <submittedName>
        <fullName evidence="3">Peptidase family M23</fullName>
    </submittedName>
</protein>
<evidence type="ECO:0000259" key="2">
    <source>
        <dbReference type="Pfam" id="PF01551"/>
    </source>
</evidence>
<dbReference type="Pfam" id="PF01551">
    <property type="entry name" value="Peptidase_M23"/>
    <property type="match status" value="1"/>
</dbReference>
<name>A0A1M5UWN2_9FIRM</name>